<gene>
    <name evidence="1" type="ORF">DM01DRAFT_167988</name>
</gene>
<reference evidence="1 2" key="1">
    <citation type="submission" date="2016-07" db="EMBL/GenBank/DDBJ databases">
        <title>Pervasive Adenine N6-methylation of Active Genes in Fungi.</title>
        <authorList>
            <consortium name="DOE Joint Genome Institute"/>
            <person name="Mondo S.J."/>
            <person name="Dannebaum R.O."/>
            <person name="Kuo R.C."/>
            <person name="Labutti K."/>
            <person name="Haridas S."/>
            <person name="Kuo A."/>
            <person name="Salamov A."/>
            <person name="Ahrendt S.R."/>
            <person name="Lipzen A."/>
            <person name="Sullivan W."/>
            <person name="Andreopoulos W.B."/>
            <person name="Clum A."/>
            <person name="Lindquist E."/>
            <person name="Daum C."/>
            <person name="Ramamoorthy G.K."/>
            <person name="Gryganskyi A."/>
            <person name="Culley D."/>
            <person name="Magnuson J.K."/>
            <person name="James T.Y."/>
            <person name="O'Malley M.A."/>
            <person name="Stajich J.E."/>
            <person name="Spatafora J.W."/>
            <person name="Visel A."/>
            <person name="Grigoriev I.V."/>
        </authorList>
    </citation>
    <scope>NUCLEOTIDE SEQUENCE [LARGE SCALE GENOMIC DNA]</scope>
    <source>
        <strain evidence="1 2">NRRL 3301</strain>
    </source>
</reference>
<evidence type="ECO:0000313" key="1">
    <source>
        <dbReference type="EMBL" id="ORX52461.1"/>
    </source>
</evidence>
<evidence type="ECO:0000313" key="2">
    <source>
        <dbReference type="Proteomes" id="UP000242146"/>
    </source>
</evidence>
<organism evidence="1 2">
    <name type="scientific">Hesseltinella vesiculosa</name>
    <dbReference type="NCBI Taxonomy" id="101127"/>
    <lineage>
        <taxon>Eukaryota</taxon>
        <taxon>Fungi</taxon>
        <taxon>Fungi incertae sedis</taxon>
        <taxon>Mucoromycota</taxon>
        <taxon>Mucoromycotina</taxon>
        <taxon>Mucoromycetes</taxon>
        <taxon>Mucorales</taxon>
        <taxon>Cunninghamellaceae</taxon>
        <taxon>Hesseltinella</taxon>
    </lineage>
</organism>
<keyword evidence="2" id="KW-1185">Reference proteome</keyword>
<accession>A0A1X2GFE0</accession>
<comment type="caution">
    <text evidence="1">The sequence shown here is derived from an EMBL/GenBank/DDBJ whole genome shotgun (WGS) entry which is preliminary data.</text>
</comment>
<dbReference type="EMBL" id="MCGT01000018">
    <property type="protein sequence ID" value="ORX52461.1"/>
    <property type="molecule type" value="Genomic_DNA"/>
</dbReference>
<sequence length="91" mass="10661">MSLWTTSSFTQDLRKSISPILLKFSLTRRFCRTWTFPLNSAPYDSANLIVSEWITWRFSCVPNNDVTLVLQCIFVRLISRQFLCYGFNNAL</sequence>
<dbReference type="AlphaFoldDB" id="A0A1X2GFE0"/>
<dbReference type="Proteomes" id="UP000242146">
    <property type="component" value="Unassembled WGS sequence"/>
</dbReference>
<name>A0A1X2GFE0_9FUNG</name>
<proteinExistence type="predicted"/>
<protein>
    <submittedName>
        <fullName evidence="1">Uncharacterized protein</fullName>
    </submittedName>
</protein>